<dbReference type="AlphaFoldDB" id="V2X7N4"/>
<keyword evidence="5" id="KW-1185">Reference proteome</keyword>
<reference evidence="4 5" key="1">
    <citation type="journal article" date="2014" name="BMC Genomics">
        <title>Genome and secretome analysis of the hemibiotrophic fungal pathogen, Moniliophthora roreri, which causes frosty pod rot disease of cacao: mechanisms of the biotrophic and necrotrophic phases.</title>
        <authorList>
            <person name="Meinhardt L.W."/>
            <person name="Costa G.G.L."/>
            <person name="Thomazella D.P.T."/>
            <person name="Teixeira P.J.P.L."/>
            <person name="Carazzolle M.F."/>
            <person name="Schuster S.C."/>
            <person name="Carlson J.E."/>
            <person name="Guiltinan M.J."/>
            <person name="Mieczkowski P."/>
            <person name="Farmer A."/>
            <person name="Ramaraj T."/>
            <person name="Crozier J."/>
            <person name="Davis R.E."/>
            <person name="Shao J."/>
            <person name="Melnick R.L."/>
            <person name="Pereira G.A.G."/>
            <person name="Bailey B.A."/>
        </authorList>
    </citation>
    <scope>NUCLEOTIDE SEQUENCE [LARGE SCALE GENOMIC DNA]</scope>
    <source>
        <strain evidence="4 5">MCA 2997</strain>
    </source>
</reference>
<dbReference type="OrthoDB" id="3062174at2759"/>
<feature type="compositionally biased region" description="Pro residues" evidence="1">
    <location>
        <begin position="485"/>
        <end position="507"/>
    </location>
</feature>
<feature type="compositionally biased region" description="Pro residues" evidence="1">
    <location>
        <begin position="450"/>
        <end position="469"/>
    </location>
</feature>
<evidence type="ECO:0000256" key="1">
    <source>
        <dbReference type="SAM" id="MobiDB-lite"/>
    </source>
</evidence>
<evidence type="ECO:0000313" key="4">
    <source>
        <dbReference type="EMBL" id="ESK89762.1"/>
    </source>
</evidence>
<evidence type="ECO:0000256" key="3">
    <source>
        <dbReference type="SAM" id="SignalP"/>
    </source>
</evidence>
<protein>
    <submittedName>
        <fullName evidence="4">Uncharacterized protein</fullName>
    </submittedName>
</protein>
<dbReference type="EMBL" id="AWSO01000518">
    <property type="protein sequence ID" value="ESK89762.1"/>
    <property type="molecule type" value="Genomic_DNA"/>
</dbReference>
<accession>V2X7N4</accession>
<feature type="region of interest" description="Disordered" evidence="1">
    <location>
        <begin position="724"/>
        <end position="750"/>
    </location>
</feature>
<keyword evidence="2" id="KW-0812">Transmembrane</keyword>
<keyword evidence="3" id="KW-0732">Signal</keyword>
<keyword evidence="2" id="KW-0472">Membrane</keyword>
<feature type="region of interest" description="Disordered" evidence="1">
    <location>
        <begin position="384"/>
        <end position="410"/>
    </location>
</feature>
<feature type="region of interest" description="Disordered" evidence="1">
    <location>
        <begin position="448"/>
        <end position="694"/>
    </location>
</feature>
<feature type="compositionally biased region" description="Pro residues" evidence="1">
    <location>
        <begin position="731"/>
        <end position="744"/>
    </location>
</feature>
<feature type="compositionally biased region" description="Low complexity" evidence="1">
    <location>
        <begin position="618"/>
        <end position="636"/>
    </location>
</feature>
<feature type="compositionally biased region" description="Low complexity" evidence="1">
    <location>
        <begin position="587"/>
        <end position="598"/>
    </location>
</feature>
<feature type="chain" id="PRO_5004711621" evidence="3">
    <location>
        <begin position="23"/>
        <end position="804"/>
    </location>
</feature>
<evidence type="ECO:0000256" key="2">
    <source>
        <dbReference type="SAM" id="Phobius"/>
    </source>
</evidence>
<sequence>MSRGRILPVGLFALLLIQITRADDTGRNTYEILNNREGETPCQMKDVVASCSQDLSSRGIFQRDRPGANGCTCNNVFWNLWSACLISQNDANSFGSLTSAADWDSMCSQNNLQFKDHTTDEERWKDMDIPSWAYNGLPSNRSQIFNIGVAISVASPSPDKWTTIQIVVPIVSGVAVAVICGIMVVLYRRNKSGKGGVSPVCAVRRKIRDGFGTRRVRKGSRNHGWVIDSREDESFEVVDPESPKTSRSSYGHVRLSSSPTDISFIAFPDSQGSKLQKSPGEKAEWAMPGKRLWKRSSLIEKLKTTWLLLPVPWKSTPVAVHSAMPSRRFQIDESSKSVRTDSTLENYRRGGFRTSSHHSGSTESGPATTSAWDYTMQETIYEADEEEDDLDSILGFGGRGGLDNGDDDESEHLISERNQDVLIISHSGQDFSMESGDSRRSIPRALQIIPPSPITPSSPPATPQPPRSPPVAKKPKASIATINTPPAPSYPAPLPPASPPRSPPRQPRPSIENLLDSAASSPPSSSPIPHSITSLPASESPLPSPRIPDIATPTPLYTPRQQHSRSISQQASSSSLRPPLPLPPSLSPRLNPSRLSRSTEQLIPPVGPREPTHSRNGSNASASQLSQYSLLCSPPYRASPLPDETLIARSESPPPPPSGGMGVLGLYEQQQAPPYHSNDHRRELPVAPNPTLSHTLGHRRALSADDPSLNVQYRGFGDIATLQPNGTTTPMMPPPPPPPPPPPLLHAQSSESLSLQYTSQMYPGPVRGAVSTESVLLPPNGSDLTETPRTVVRDARWYPEPSIA</sequence>
<name>V2X7N4_MONRO</name>
<feature type="region of interest" description="Disordered" evidence="1">
    <location>
        <begin position="331"/>
        <end position="370"/>
    </location>
</feature>
<feature type="compositionally biased region" description="Low complexity" evidence="1">
    <location>
        <begin position="559"/>
        <end position="577"/>
    </location>
</feature>
<feature type="signal peptide" evidence="3">
    <location>
        <begin position="1"/>
        <end position="22"/>
    </location>
</feature>
<keyword evidence="2" id="KW-1133">Transmembrane helix</keyword>
<dbReference type="HOGENOM" id="CLU_350242_0_0_1"/>
<dbReference type="KEGG" id="mrr:Moror_16824"/>
<proteinExistence type="predicted"/>
<dbReference type="Proteomes" id="UP000017559">
    <property type="component" value="Unassembled WGS sequence"/>
</dbReference>
<comment type="caution">
    <text evidence="4">The sequence shown here is derived from an EMBL/GenBank/DDBJ whole genome shotgun (WGS) entry which is preliminary data.</text>
</comment>
<gene>
    <name evidence="4" type="ORF">Moror_16824</name>
</gene>
<feature type="compositionally biased region" description="Low complexity" evidence="1">
    <location>
        <begin position="517"/>
        <end position="541"/>
    </location>
</feature>
<evidence type="ECO:0000313" key="5">
    <source>
        <dbReference type="Proteomes" id="UP000017559"/>
    </source>
</evidence>
<organism evidence="4 5">
    <name type="scientific">Moniliophthora roreri (strain MCA 2997)</name>
    <name type="common">Cocoa frosty pod rot fungus</name>
    <name type="synonym">Crinipellis roreri</name>
    <dbReference type="NCBI Taxonomy" id="1381753"/>
    <lineage>
        <taxon>Eukaryota</taxon>
        <taxon>Fungi</taxon>
        <taxon>Dikarya</taxon>
        <taxon>Basidiomycota</taxon>
        <taxon>Agaricomycotina</taxon>
        <taxon>Agaricomycetes</taxon>
        <taxon>Agaricomycetidae</taxon>
        <taxon>Agaricales</taxon>
        <taxon>Marasmiineae</taxon>
        <taxon>Marasmiaceae</taxon>
        <taxon>Moniliophthora</taxon>
    </lineage>
</organism>
<feature type="transmembrane region" description="Helical" evidence="2">
    <location>
        <begin position="166"/>
        <end position="187"/>
    </location>
</feature>